<accession>A0ABR0E6U6</accession>
<evidence type="ECO:0000256" key="1">
    <source>
        <dbReference type="SAM" id="MobiDB-lite"/>
    </source>
</evidence>
<evidence type="ECO:0000313" key="2">
    <source>
        <dbReference type="EMBL" id="KAK4496946.1"/>
    </source>
</evidence>
<name>A0ABR0E6U6_ZASCE</name>
<reference evidence="2 3" key="1">
    <citation type="journal article" date="2023" name="G3 (Bethesda)">
        <title>A chromosome-level genome assembly of Zasmidium syzygii isolated from banana leaves.</title>
        <authorList>
            <person name="van Westerhoven A.C."/>
            <person name="Mehrabi R."/>
            <person name="Talebi R."/>
            <person name="Steentjes M.B.F."/>
            <person name="Corcolon B."/>
            <person name="Chong P.A."/>
            <person name="Kema G.H.J."/>
            <person name="Seidl M.F."/>
        </authorList>
    </citation>
    <scope>NUCLEOTIDE SEQUENCE [LARGE SCALE GENOMIC DNA]</scope>
    <source>
        <strain evidence="2 3">P124</strain>
    </source>
</reference>
<comment type="caution">
    <text evidence="2">The sequence shown here is derived from an EMBL/GenBank/DDBJ whole genome shotgun (WGS) entry which is preliminary data.</text>
</comment>
<organism evidence="2 3">
    <name type="scientific">Zasmidium cellare</name>
    <name type="common">Wine cellar mold</name>
    <name type="synonym">Racodium cellare</name>
    <dbReference type="NCBI Taxonomy" id="395010"/>
    <lineage>
        <taxon>Eukaryota</taxon>
        <taxon>Fungi</taxon>
        <taxon>Dikarya</taxon>
        <taxon>Ascomycota</taxon>
        <taxon>Pezizomycotina</taxon>
        <taxon>Dothideomycetes</taxon>
        <taxon>Dothideomycetidae</taxon>
        <taxon>Mycosphaerellales</taxon>
        <taxon>Mycosphaerellaceae</taxon>
        <taxon>Zasmidium</taxon>
    </lineage>
</organism>
<dbReference type="Proteomes" id="UP001305779">
    <property type="component" value="Unassembled WGS sequence"/>
</dbReference>
<protein>
    <submittedName>
        <fullName evidence="2">Uncharacterized protein</fullName>
    </submittedName>
</protein>
<feature type="region of interest" description="Disordered" evidence="1">
    <location>
        <begin position="506"/>
        <end position="525"/>
    </location>
</feature>
<dbReference type="EMBL" id="JAXOVC010000009">
    <property type="protein sequence ID" value="KAK4496946.1"/>
    <property type="molecule type" value="Genomic_DNA"/>
</dbReference>
<keyword evidence="3" id="KW-1185">Reference proteome</keyword>
<sequence>MESSEQLSDMLGRLHIKKYSKAEATAAIRGERIPDALGLPLLRLCTIRGIRYHDGFGQELRGVSPEFTRALNAREIMSDRIPHIENLGEETPYCIWYPEVASEETYKQLVKKYPHMAYHVGRACAVAGYTDLFLELDILPEVHIAEEARECGNMTIFNHIMAKPVRYNVMNDYQTAVDISSPTASSLNADTAVRSSLNIKQGFTHATEPEFLDGEDIFGLFDSDGYVEHMFNITKDMSIDIADSEGHYYAERHDVAHSALLTKLLTGPLPVDLPTVDKDLLICMAAYNGDIDRYDRLRRPKMVDGEIRCCVRGIYHNTMFAIWFSKRGAQPGAILQAITARFIMNNVLSRVDVRNAHLPYLIWYPTIAAPTTYRKLAETAPKCLPQVLRACIVGDYVDLFDELVGNVEPDEAILKEASLSSNRHYEEALLDRAEVVGMKKIASYERWKMCTRRSLEGSSTTLHKVMGWTGPWTDSGLSLYNGSKCDGSEVELLACLPEDWRIPADDEDEEKVLDYTNWPPQGAET</sequence>
<gene>
    <name evidence="2" type="ORF">PRZ48_011395</name>
</gene>
<proteinExistence type="predicted"/>
<evidence type="ECO:0000313" key="3">
    <source>
        <dbReference type="Proteomes" id="UP001305779"/>
    </source>
</evidence>